<protein>
    <submittedName>
        <fullName evidence="1">Uncharacterized protein</fullName>
    </submittedName>
</protein>
<proteinExistence type="predicted"/>
<dbReference type="VEuPathDB" id="FungiDB:H257_10936"/>
<dbReference type="RefSeq" id="XP_009836003.1">
    <property type="nucleotide sequence ID" value="XM_009837701.1"/>
</dbReference>
<evidence type="ECO:0000313" key="1">
    <source>
        <dbReference type="EMBL" id="ETV74345.1"/>
    </source>
</evidence>
<gene>
    <name evidence="1" type="ORF">H257_10936</name>
</gene>
<name>W4G3S7_APHAT</name>
<dbReference type="EMBL" id="KI913144">
    <property type="protein sequence ID" value="ETV74345.1"/>
    <property type="molecule type" value="Genomic_DNA"/>
</dbReference>
<organism evidence="1">
    <name type="scientific">Aphanomyces astaci</name>
    <name type="common">Crayfish plague agent</name>
    <dbReference type="NCBI Taxonomy" id="112090"/>
    <lineage>
        <taxon>Eukaryota</taxon>
        <taxon>Sar</taxon>
        <taxon>Stramenopiles</taxon>
        <taxon>Oomycota</taxon>
        <taxon>Saprolegniomycetes</taxon>
        <taxon>Saprolegniales</taxon>
        <taxon>Verrucalvaceae</taxon>
        <taxon>Aphanomyces</taxon>
    </lineage>
</organism>
<accession>W4G3S7</accession>
<dbReference type="AlphaFoldDB" id="W4G3S7"/>
<dbReference type="GeneID" id="20812932"/>
<sequence length="148" mass="16712">MVGWQVHHLAIYTTRSGRTVVAEPPAGTMELRPVNVTRTVYKTMLIDNVISAIKARRRHRQGVNVRLLGDEGEVPTAKLAGLERVGYWFLLRHPTLQQTHHSNIYENIVNSTNNAWNDVAPWSLEHNFQPCLREVNVCSGENSGTSKD</sequence>
<reference evidence="1" key="1">
    <citation type="submission" date="2013-12" db="EMBL/GenBank/DDBJ databases">
        <title>The Genome Sequence of Aphanomyces astaci APO3.</title>
        <authorList>
            <consortium name="The Broad Institute Genomics Platform"/>
            <person name="Russ C."/>
            <person name="Tyler B."/>
            <person name="van West P."/>
            <person name="Dieguez-Uribeondo J."/>
            <person name="Young S.K."/>
            <person name="Zeng Q."/>
            <person name="Gargeya S."/>
            <person name="Fitzgerald M."/>
            <person name="Abouelleil A."/>
            <person name="Alvarado L."/>
            <person name="Chapman S.B."/>
            <person name="Gainer-Dewar J."/>
            <person name="Goldberg J."/>
            <person name="Griggs A."/>
            <person name="Gujja S."/>
            <person name="Hansen M."/>
            <person name="Howarth C."/>
            <person name="Imamovic A."/>
            <person name="Ireland A."/>
            <person name="Larimer J."/>
            <person name="McCowan C."/>
            <person name="Murphy C."/>
            <person name="Pearson M."/>
            <person name="Poon T.W."/>
            <person name="Priest M."/>
            <person name="Roberts A."/>
            <person name="Saif S."/>
            <person name="Shea T."/>
            <person name="Sykes S."/>
            <person name="Wortman J."/>
            <person name="Nusbaum C."/>
            <person name="Birren B."/>
        </authorList>
    </citation>
    <scope>NUCLEOTIDE SEQUENCE [LARGE SCALE GENOMIC DNA]</scope>
    <source>
        <strain evidence="1">APO3</strain>
    </source>
</reference>